<evidence type="ECO:0000313" key="3">
    <source>
        <dbReference type="Proteomes" id="UP001144313"/>
    </source>
</evidence>
<protein>
    <submittedName>
        <fullName evidence="2">Enoyl-CoA hydratase</fullName>
    </submittedName>
</protein>
<dbReference type="InterPro" id="IPR014748">
    <property type="entry name" value="Enoyl-CoA_hydra_C"/>
</dbReference>
<dbReference type="PANTHER" id="PTHR42964:SF1">
    <property type="entry name" value="POLYKETIDE BIOSYNTHESIS ENOYL-COA HYDRATASE PKSH-RELATED"/>
    <property type="match status" value="1"/>
</dbReference>
<dbReference type="Pfam" id="PF00378">
    <property type="entry name" value="ECH_1"/>
    <property type="match status" value="1"/>
</dbReference>
<dbReference type="InterPro" id="IPR029045">
    <property type="entry name" value="ClpP/crotonase-like_dom_sf"/>
</dbReference>
<accession>A0A9W6GE24</accession>
<dbReference type="RefSeq" id="WP_270118950.1">
    <property type="nucleotide sequence ID" value="NZ_BAAAOL010000005.1"/>
</dbReference>
<sequence>MERNDAPIAYRAQEAVATITLNAPERRNALSIQLIAELRTALARAVADRDVRVVVIDHAGPVFCAGADLKESAAAHSLAALPAAHLAEALADIAEAPKPVVAVVRGAARGGGLGLIAAADFTVAHFEAEMAFSEVRLGVVPAVIGPVVARRITPARMRELFLVGGGLVVEGDADVFTAEDAEAWGLVSAAVYEEHLDEVTADLVRRLKLGGPSAQAGIKVLTATPDLRGELRKAAAVTAEYFFSEEGREGIRSFIEKRPSSWVG</sequence>
<dbReference type="InterPro" id="IPR051683">
    <property type="entry name" value="Enoyl-CoA_Hydratase/Isomerase"/>
</dbReference>
<keyword evidence="3" id="KW-1185">Reference proteome</keyword>
<dbReference type="GO" id="GO:0003824">
    <property type="term" value="F:catalytic activity"/>
    <property type="evidence" value="ECO:0007669"/>
    <property type="project" value="UniProtKB-ARBA"/>
</dbReference>
<reference evidence="2" key="1">
    <citation type="submission" date="2022-12" db="EMBL/GenBank/DDBJ databases">
        <title>Reference genome sequencing for broad-spectrum identification of bacterial and archaeal isolates by mass spectrometry.</title>
        <authorList>
            <person name="Sekiguchi Y."/>
            <person name="Tourlousse D.M."/>
        </authorList>
    </citation>
    <scope>NUCLEOTIDE SEQUENCE</scope>
    <source>
        <strain evidence="2">LLR39Z86</strain>
    </source>
</reference>
<dbReference type="EMBL" id="BSDT01000001">
    <property type="protein sequence ID" value="GLI45191.1"/>
    <property type="molecule type" value="Genomic_DNA"/>
</dbReference>
<dbReference type="Gene3D" id="1.10.12.10">
    <property type="entry name" value="Lyase 2-enoyl-coa Hydratase, Chain A, domain 2"/>
    <property type="match status" value="1"/>
</dbReference>
<evidence type="ECO:0000256" key="1">
    <source>
        <dbReference type="ARBA" id="ARBA00005254"/>
    </source>
</evidence>
<dbReference type="Gene3D" id="3.90.226.10">
    <property type="entry name" value="2-enoyl-CoA Hydratase, Chain A, domain 1"/>
    <property type="match status" value="1"/>
</dbReference>
<evidence type="ECO:0000313" key="2">
    <source>
        <dbReference type="EMBL" id="GLI45191.1"/>
    </source>
</evidence>
<name>A0A9W6GE24_9ACTN</name>
<dbReference type="InterPro" id="IPR001753">
    <property type="entry name" value="Enoyl-CoA_hydra/iso"/>
</dbReference>
<gene>
    <name evidence="2" type="primary">paaG</name>
    <name evidence="2" type="ORF">GALLR39Z86_50410</name>
</gene>
<comment type="similarity">
    <text evidence="1">Belongs to the enoyl-CoA hydratase/isomerase family.</text>
</comment>
<dbReference type="CDD" id="cd06558">
    <property type="entry name" value="crotonase-like"/>
    <property type="match status" value="1"/>
</dbReference>
<dbReference type="Proteomes" id="UP001144313">
    <property type="component" value="Unassembled WGS sequence"/>
</dbReference>
<dbReference type="SUPFAM" id="SSF52096">
    <property type="entry name" value="ClpP/crotonase"/>
    <property type="match status" value="1"/>
</dbReference>
<dbReference type="AlphaFoldDB" id="A0A9W6GE24"/>
<comment type="caution">
    <text evidence="2">The sequence shown here is derived from an EMBL/GenBank/DDBJ whole genome shotgun (WGS) entry which is preliminary data.</text>
</comment>
<proteinExistence type="inferred from homology"/>
<dbReference type="PANTHER" id="PTHR42964">
    <property type="entry name" value="ENOYL-COA HYDRATASE"/>
    <property type="match status" value="1"/>
</dbReference>
<organism evidence="2 3">
    <name type="scientific">Glycomyces algeriensis</name>
    <dbReference type="NCBI Taxonomy" id="256037"/>
    <lineage>
        <taxon>Bacteria</taxon>
        <taxon>Bacillati</taxon>
        <taxon>Actinomycetota</taxon>
        <taxon>Actinomycetes</taxon>
        <taxon>Glycomycetales</taxon>
        <taxon>Glycomycetaceae</taxon>
        <taxon>Glycomyces</taxon>
    </lineage>
</organism>